<accession>A0A2Z4Q6P2</accession>
<dbReference type="GeneID" id="54993412"/>
<name>A0A2Z4Q6P2_9CAUD</name>
<dbReference type="KEGG" id="vg:54993412"/>
<dbReference type="EMBL" id="MH271304">
    <property type="protein sequence ID" value="AWY05439.1"/>
    <property type="molecule type" value="Genomic_DNA"/>
</dbReference>
<dbReference type="RefSeq" id="YP_009802859.1">
    <property type="nucleotide sequence ID" value="NC_047988.1"/>
</dbReference>
<protein>
    <submittedName>
        <fullName evidence="1">Uncharacterized protein</fullName>
    </submittedName>
</protein>
<proteinExistence type="predicted"/>
<reference evidence="1 2" key="1">
    <citation type="submission" date="2018-04" db="EMBL/GenBank/DDBJ databases">
        <authorList>
            <person name="Harrington T."/>
            <person name="Washburn E."/>
            <person name="Bricker J."/>
            <person name="McKinney A."/>
            <person name="Betsko A.J."/>
            <person name="Garlena R.A."/>
            <person name="Russell D.A."/>
            <person name="Pope W.A."/>
            <person name="Jacobs-Sera D."/>
            <person name="Hatfull G.F."/>
        </authorList>
    </citation>
    <scope>NUCLEOTIDE SEQUENCE [LARGE SCALE GENOMIC DNA]</scope>
</reference>
<evidence type="ECO:0000313" key="1">
    <source>
        <dbReference type="EMBL" id="AWY05439.1"/>
    </source>
</evidence>
<gene>
    <name evidence="1" type="primary">89</name>
    <name evidence="1" type="ORF">SEA_METAMORPHOO_89</name>
</gene>
<sequence length="80" mass="9229">MSPTPTTAEAVWVYTIYDHPSDYPDDYVLRAWRVQDGAVVGYDVSGKHPDLEEVRRMIPEGRHRIGRMQDDDPAILESWV</sequence>
<dbReference type="Proteomes" id="UP000251466">
    <property type="component" value="Segment"/>
</dbReference>
<keyword evidence="2" id="KW-1185">Reference proteome</keyword>
<organism evidence="1 2">
    <name type="scientific">Microbacterium phage Metamorphoo</name>
    <dbReference type="NCBI Taxonomy" id="2201437"/>
    <lineage>
        <taxon>Viruses</taxon>
        <taxon>Duplodnaviria</taxon>
        <taxon>Heunggongvirae</taxon>
        <taxon>Uroviricota</taxon>
        <taxon>Caudoviricetes</taxon>
        <taxon>Hodgkinviridae</taxon>
        <taxon>Metamorphoovirus</taxon>
        <taxon>Metamorphoovirus metamorphoo</taxon>
    </lineage>
</organism>
<evidence type="ECO:0000313" key="2">
    <source>
        <dbReference type="Proteomes" id="UP000251466"/>
    </source>
</evidence>